<proteinExistence type="predicted"/>
<gene>
    <name evidence="1" type="ORF">KCX82_04690</name>
</gene>
<name>A0A8J8B2E1_9FIRM</name>
<keyword evidence="2" id="KW-1185">Reference proteome</keyword>
<reference evidence="1" key="1">
    <citation type="submission" date="2021-04" db="EMBL/GenBank/DDBJ databases">
        <title>Sinoanaerobacter chloroacetimidivorans sp. nov., an obligate anaerobic bacterium isolated from anaerobic sludge.</title>
        <authorList>
            <person name="Bao Y."/>
        </authorList>
    </citation>
    <scope>NUCLEOTIDE SEQUENCE</scope>
    <source>
        <strain evidence="1">BAD-6</strain>
    </source>
</reference>
<dbReference type="RefSeq" id="WP_227017288.1">
    <property type="nucleotide sequence ID" value="NZ_JAGSND010000002.1"/>
</dbReference>
<accession>A0A8J8B2E1</accession>
<sequence>MEKEYRTKKEMVACRDGGHLTEEQTDEFITFSEQQLPDLPEENKRL</sequence>
<dbReference type="AlphaFoldDB" id="A0A8J8B2E1"/>
<dbReference type="EMBL" id="JAGSND010000002">
    <property type="protein sequence ID" value="MBR0597160.1"/>
    <property type="molecule type" value="Genomic_DNA"/>
</dbReference>
<organism evidence="1 2">
    <name type="scientific">Sinanaerobacter chloroacetimidivorans</name>
    <dbReference type="NCBI Taxonomy" id="2818044"/>
    <lineage>
        <taxon>Bacteria</taxon>
        <taxon>Bacillati</taxon>
        <taxon>Bacillota</taxon>
        <taxon>Clostridia</taxon>
        <taxon>Peptostreptococcales</taxon>
        <taxon>Anaerovoracaceae</taxon>
        <taxon>Sinanaerobacter</taxon>
    </lineage>
</organism>
<evidence type="ECO:0000313" key="1">
    <source>
        <dbReference type="EMBL" id="MBR0597160.1"/>
    </source>
</evidence>
<reference evidence="1" key="2">
    <citation type="submission" date="2021-04" db="EMBL/GenBank/DDBJ databases">
        <authorList>
            <person name="Liu J."/>
        </authorList>
    </citation>
    <scope>NUCLEOTIDE SEQUENCE</scope>
    <source>
        <strain evidence="1">BAD-6</strain>
    </source>
</reference>
<comment type="caution">
    <text evidence="1">The sequence shown here is derived from an EMBL/GenBank/DDBJ whole genome shotgun (WGS) entry which is preliminary data.</text>
</comment>
<protein>
    <submittedName>
        <fullName evidence="1">Uncharacterized protein</fullName>
    </submittedName>
</protein>
<dbReference type="Proteomes" id="UP000675664">
    <property type="component" value="Unassembled WGS sequence"/>
</dbReference>
<evidence type="ECO:0000313" key="2">
    <source>
        <dbReference type="Proteomes" id="UP000675664"/>
    </source>
</evidence>